<protein>
    <submittedName>
        <fullName evidence="6">Lipopolysaccharide transport system ATP-binding protein</fullName>
    </submittedName>
</protein>
<comment type="similarity">
    <text evidence="1">Belongs to the ABC transporter superfamily.</text>
</comment>
<dbReference type="SMART" id="SM00382">
    <property type="entry name" value="AAA"/>
    <property type="match status" value="1"/>
</dbReference>
<evidence type="ECO:0000256" key="4">
    <source>
        <dbReference type="ARBA" id="ARBA00022840"/>
    </source>
</evidence>
<dbReference type="GO" id="GO:0005524">
    <property type="term" value="F:ATP binding"/>
    <property type="evidence" value="ECO:0007669"/>
    <property type="project" value="UniProtKB-KW"/>
</dbReference>
<dbReference type="InterPro" id="IPR050683">
    <property type="entry name" value="Bact_Polysacc_Export_ATP-bd"/>
</dbReference>
<dbReference type="Pfam" id="PF00005">
    <property type="entry name" value="ABC_tran"/>
    <property type="match status" value="1"/>
</dbReference>
<dbReference type="PANTHER" id="PTHR46743:SF2">
    <property type="entry name" value="TEICHOIC ACIDS EXPORT ATP-BINDING PROTEIN TAGH"/>
    <property type="match status" value="1"/>
</dbReference>
<dbReference type="InterPro" id="IPR027417">
    <property type="entry name" value="P-loop_NTPase"/>
</dbReference>
<dbReference type="AlphaFoldDB" id="A0A450W1J3"/>
<dbReference type="GO" id="GO:0016020">
    <property type="term" value="C:membrane"/>
    <property type="evidence" value="ECO:0007669"/>
    <property type="project" value="InterPro"/>
</dbReference>
<dbReference type="GO" id="GO:0016887">
    <property type="term" value="F:ATP hydrolysis activity"/>
    <property type="evidence" value="ECO:0007669"/>
    <property type="project" value="InterPro"/>
</dbReference>
<dbReference type="Gene3D" id="3.40.50.300">
    <property type="entry name" value="P-loop containing nucleotide triphosphate hydrolases"/>
    <property type="match status" value="1"/>
</dbReference>
<dbReference type="EMBL" id="CAADFM010000045">
    <property type="protein sequence ID" value="VFK10872.1"/>
    <property type="molecule type" value="Genomic_DNA"/>
</dbReference>
<dbReference type="InterPro" id="IPR003439">
    <property type="entry name" value="ABC_transporter-like_ATP-bd"/>
</dbReference>
<dbReference type="Pfam" id="PF14524">
    <property type="entry name" value="Wzt_C"/>
    <property type="match status" value="1"/>
</dbReference>
<dbReference type="InterPro" id="IPR015860">
    <property type="entry name" value="ABC_transpr_TagH-like"/>
</dbReference>
<dbReference type="CDD" id="cd03220">
    <property type="entry name" value="ABC_KpsT_Wzt"/>
    <property type="match status" value="1"/>
</dbReference>
<dbReference type="InterPro" id="IPR003593">
    <property type="entry name" value="AAA+_ATPase"/>
</dbReference>
<evidence type="ECO:0000256" key="2">
    <source>
        <dbReference type="ARBA" id="ARBA00022448"/>
    </source>
</evidence>
<reference evidence="6" key="1">
    <citation type="submission" date="2019-02" db="EMBL/GenBank/DDBJ databases">
        <authorList>
            <person name="Gruber-Vodicka R. H."/>
            <person name="Seah K. B. B."/>
        </authorList>
    </citation>
    <scope>NUCLEOTIDE SEQUENCE</scope>
    <source>
        <strain evidence="6">BECK_S312</strain>
        <strain evidence="7">BECK_S426</strain>
    </source>
</reference>
<evidence type="ECO:0000313" key="6">
    <source>
        <dbReference type="EMBL" id="VFK10872.1"/>
    </source>
</evidence>
<dbReference type="InterPro" id="IPR029439">
    <property type="entry name" value="Wzt_C"/>
</dbReference>
<sequence length="430" mass="48224">MTVLSVQDIGKAFRSYRSEWRRFARWFGLPLKPTEETWVLRHISFDIQPGEAIGIVGQNGAGKSTLLKIITGTLQPNEGQVQINGRIAAILELGMGFNPDLTGRQNVHHAAGLMGFTSEQIQETMPNIEAFAEIGEYFDEPVRTYSSGMQARVAFSVTTAISPNILIVDEALSVGDIAFQAKCLQRMGNMKKNGVTILFVSHALNQVRQFCDKVVYLSSGKIRAFGDVSKVCDTYQNDIAGISQRRITNIPFPSCSKACKNTQTFEFKFLPDLRKYSVVDQPGSLDLEFTAFEILDNNYRPIKTCKHNQRIHFFAYIKANHSVPAGAVVGLLVADKTGYPLMACNTNYYDVFMPELKSSDRTIVHWEMDFPFAYGEFRVDIGIKPSTFVADFYDRVFCAHTLSVEVENKLRKKNFGAYLYTTAVVEISTL</sequence>
<dbReference type="CDD" id="cd10147">
    <property type="entry name" value="Wzt_C-like"/>
    <property type="match status" value="1"/>
</dbReference>
<accession>A0A450W1J3</accession>
<organism evidence="6">
    <name type="scientific">Candidatus Kentrum sp. LPFa</name>
    <dbReference type="NCBI Taxonomy" id="2126335"/>
    <lineage>
        <taxon>Bacteria</taxon>
        <taxon>Pseudomonadati</taxon>
        <taxon>Pseudomonadota</taxon>
        <taxon>Gammaproteobacteria</taxon>
        <taxon>Candidatus Kentrum</taxon>
    </lineage>
</organism>
<keyword evidence="4 6" id="KW-0067">ATP-binding</keyword>
<dbReference type="SUPFAM" id="SSF52540">
    <property type="entry name" value="P-loop containing nucleoside triphosphate hydrolases"/>
    <property type="match status" value="1"/>
</dbReference>
<dbReference type="PANTHER" id="PTHR46743">
    <property type="entry name" value="TEICHOIC ACIDS EXPORT ATP-BINDING PROTEIN TAGH"/>
    <property type="match status" value="1"/>
</dbReference>
<feature type="domain" description="ABC transporter" evidence="5">
    <location>
        <begin position="4"/>
        <end position="244"/>
    </location>
</feature>
<dbReference type="InterPro" id="IPR017871">
    <property type="entry name" value="ABC_transporter-like_CS"/>
</dbReference>
<evidence type="ECO:0000256" key="3">
    <source>
        <dbReference type="ARBA" id="ARBA00022741"/>
    </source>
</evidence>
<proteinExistence type="inferred from homology"/>
<keyword evidence="3" id="KW-0547">Nucleotide-binding</keyword>
<gene>
    <name evidence="6" type="ORF">BECKLPF1236A_GA0070988_100455</name>
    <name evidence="7" type="ORF">BECKLPF1236C_GA0070990_100455</name>
</gene>
<keyword evidence="2" id="KW-0813">Transport</keyword>
<evidence type="ECO:0000256" key="1">
    <source>
        <dbReference type="ARBA" id="ARBA00005417"/>
    </source>
</evidence>
<dbReference type="GO" id="GO:0140359">
    <property type="term" value="F:ABC-type transporter activity"/>
    <property type="evidence" value="ECO:0007669"/>
    <property type="project" value="InterPro"/>
</dbReference>
<dbReference type="Gene3D" id="2.70.50.60">
    <property type="entry name" value="abc- transporter (atp binding component) like domain"/>
    <property type="match status" value="1"/>
</dbReference>
<name>A0A450W1J3_9GAMM</name>
<dbReference type="EMBL" id="CAADFP010000045">
    <property type="protein sequence ID" value="VFK27308.1"/>
    <property type="molecule type" value="Genomic_DNA"/>
</dbReference>
<dbReference type="PROSITE" id="PS00211">
    <property type="entry name" value="ABC_TRANSPORTER_1"/>
    <property type="match status" value="1"/>
</dbReference>
<evidence type="ECO:0000313" key="7">
    <source>
        <dbReference type="EMBL" id="VFK27308.1"/>
    </source>
</evidence>
<dbReference type="PROSITE" id="PS50893">
    <property type="entry name" value="ABC_TRANSPORTER_2"/>
    <property type="match status" value="1"/>
</dbReference>
<evidence type="ECO:0000259" key="5">
    <source>
        <dbReference type="PROSITE" id="PS50893"/>
    </source>
</evidence>